<dbReference type="Proteomes" id="UP001229421">
    <property type="component" value="Unassembled WGS sequence"/>
</dbReference>
<evidence type="ECO:0000313" key="12">
    <source>
        <dbReference type="Proteomes" id="UP001229421"/>
    </source>
</evidence>
<evidence type="ECO:0000256" key="6">
    <source>
        <dbReference type="ARBA" id="ARBA00023136"/>
    </source>
</evidence>
<feature type="repeat" description="ANK" evidence="7">
    <location>
        <begin position="176"/>
        <end position="198"/>
    </location>
</feature>
<dbReference type="GO" id="GO:0005886">
    <property type="term" value="C:plasma membrane"/>
    <property type="evidence" value="ECO:0007669"/>
    <property type="project" value="TreeGrafter"/>
</dbReference>
<comment type="caution">
    <text evidence="11">The sequence shown here is derived from an EMBL/GenBank/DDBJ whole genome shotgun (WGS) entry which is preliminary data.</text>
</comment>
<feature type="transmembrane region" description="Helical" evidence="9">
    <location>
        <begin position="388"/>
        <end position="406"/>
    </location>
</feature>
<dbReference type="SMART" id="SM00248">
    <property type="entry name" value="ANK"/>
    <property type="match status" value="6"/>
</dbReference>
<evidence type="ECO:0000256" key="9">
    <source>
        <dbReference type="SAM" id="Phobius"/>
    </source>
</evidence>
<dbReference type="PANTHER" id="PTHR24186">
    <property type="entry name" value="PROTEIN PHOSPHATASE 1 REGULATORY SUBUNIT"/>
    <property type="match status" value="1"/>
</dbReference>
<name>A0AAD8NMC7_TARER</name>
<keyword evidence="2 9" id="KW-0812">Transmembrane</keyword>
<organism evidence="11 12">
    <name type="scientific">Tagetes erecta</name>
    <name type="common">African marigold</name>
    <dbReference type="NCBI Taxonomy" id="13708"/>
    <lineage>
        <taxon>Eukaryota</taxon>
        <taxon>Viridiplantae</taxon>
        <taxon>Streptophyta</taxon>
        <taxon>Embryophyta</taxon>
        <taxon>Tracheophyta</taxon>
        <taxon>Spermatophyta</taxon>
        <taxon>Magnoliopsida</taxon>
        <taxon>eudicotyledons</taxon>
        <taxon>Gunneridae</taxon>
        <taxon>Pentapetalae</taxon>
        <taxon>asterids</taxon>
        <taxon>campanulids</taxon>
        <taxon>Asterales</taxon>
        <taxon>Asteraceae</taxon>
        <taxon>Asteroideae</taxon>
        <taxon>Heliantheae alliance</taxon>
        <taxon>Tageteae</taxon>
        <taxon>Tagetes</taxon>
    </lineage>
</organism>
<dbReference type="AlphaFoldDB" id="A0AAD8NMC7"/>
<dbReference type="InterPro" id="IPR036770">
    <property type="entry name" value="Ankyrin_rpt-contain_sf"/>
</dbReference>
<keyword evidence="6 9" id="KW-0472">Membrane</keyword>
<dbReference type="Pfam" id="PF12796">
    <property type="entry name" value="Ank_2"/>
    <property type="match status" value="2"/>
</dbReference>
<sequence>MNQRLFQAAWNGDVDHLLKEVDANPTMLHALVLEGGENPLHVACLAGHLNFAATVLKLRQQLSRELNQDGFSPLHIAAACGHVEIVKELLKVDVNLCLIQGKDRKIPLHLAVIKGNVEVVRELILSCLDSIDCSTAQGDTSLHLAVKYNQFKAFQALIHHLKQVNKEDVLNVKDYYGNSILHLAVSRKQYEVVEFLLNGLVISKEKIELNSLNKGGLTPLDVLLMFQSEAGDREIDAILVQSGALKAAHLQSLASTQEERPNHHDTRVHERPRSQTKKLLDYFKYNNLNDSPNNTAMLITAATYQPALSPPGGFWQDDYVQFTVNNSSSNGAGNSTTRTKPHIAGQAIMLTHNPISYSIFLVANSVGFYMSLHMIFVLTAAFPLKMELIILVSALSATYGTCMSAITQDSFVTYGFAAISVILPFIIPVTTRLLRNYNLNRPRSASVNTSQEMV</sequence>
<protein>
    <recommendedName>
        <fullName evidence="10">PGG domain-containing protein</fullName>
    </recommendedName>
</protein>
<feature type="repeat" description="ANK" evidence="7">
    <location>
        <begin position="137"/>
        <end position="169"/>
    </location>
</feature>
<reference evidence="11" key="1">
    <citation type="journal article" date="2023" name="bioRxiv">
        <title>Improved chromosome-level genome assembly for marigold (Tagetes erecta).</title>
        <authorList>
            <person name="Jiang F."/>
            <person name="Yuan L."/>
            <person name="Wang S."/>
            <person name="Wang H."/>
            <person name="Xu D."/>
            <person name="Wang A."/>
            <person name="Fan W."/>
        </authorList>
    </citation>
    <scope>NUCLEOTIDE SEQUENCE</scope>
    <source>
        <strain evidence="11">WSJ</strain>
        <tissue evidence="11">Leaf</tissue>
    </source>
</reference>
<evidence type="ECO:0000256" key="5">
    <source>
        <dbReference type="ARBA" id="ARBA00023043"/>
    </source>
</evidence>
<accession>A0AAD8NMC7</accession>
<keyword evidence="4 9" id="KW-1133">Transmembrane helix</keyword>
<dbReference type="PANTHER" id="PTHR24186:SF56">
    <property type="entry name" value="PGG DOMAIN-CONTAINING PROTEIN"/>
    <property type="match status" value="1"/>
</dbReference>
<feature type="domain" description="PGG" evidence="10">
    <location>
        <begin position="295"/>
        <end position="391"/>
    </location>
</feature>
<feature type="compositionally biased region" description="Basic and acidic residues" evidence="8">
    <location>
        <begin position="257"/>
        <end position="273"/>
    </location>
</feature>
<dbReference type="Gene3D" id="1.25.40.20">
    <property type="entry name" value="Ankyrin repeat-containing domain"/>
    <property type="match status" value="2"/>
</dbReference>
<dbReference type="PROSITE" id="PS50088">
    <property type="entry name" value="ANK_REPEAT"/>
    <property type="match status" value="4"/>
</dbReference>
<feature type="repeat" description="ANK" evidence="7">
    <location>
        <begin position="103"/>
        <end position="124"/>
    </location>
</feature>
<keyword evidence="3" id="KW-0677">Repeat</keyword>
<keyword evidence="12" id="KW-1185">Reference proteome</keyword>
<feature type="transmembrane region" description="Helical" evidence="9">
    <location>
        <begin position="412"/>
        <end position="434"/>
    </location>
</feature>
<feature type="transmembrane region" description="Helical" evidence="9">
    <location>
        <begin position="357"/>
        <end position="381"/>
    </location>
</feature>
<evidence type="ECO:0000256" key="7">
    <source>
        <dbReference type="PROSITE-ProRule" id="PRU00023"/>
    </source>
</evidence>
<dbReference type="InterPro" id="IPR026961">
    <property type="entry name" value="PGG_dom"/>
</dbReference>
<dbReference type="InterPro" id="IPR002110">
    <property type="entry name" value="Ankyrin_rpt"/>
</dbReference>
<evidence type="ECO:0000256" key="3">
    <source>
        <dbReference type="ARBA" id="ARBA00022737"/>
    </source>
</evidence>
<dbReference type="PROSITE" id="PS50297">
    <property type="entry name" value="ANK_REP_REGION"/>
    <property type="match status" value="3"/>
</dbReference>
<evidence type="ECO:0000256" key="2">
    <source>
        <dbReference type="ARBA" id="ARBA00022692"/>
    </source>
</evidence>
<evidence type="ECO:0000313" key="11">
    <source>
        <dbReference type="EMBL" id="KAK1413433.1"/>
    </source>
</evidence>
<keyword evidence="5 7" id="KW-0040">ANK repeat</keyword>
<dbReference type="SUPFAM" id="SSF48403">
    <property type="entry name" value="Ankyrin repeat"/>
    <property type="match status" value="1"/>
</dbReference>
<feature type="region of interest" description="Disordered" evidence="8">
    <location>
        <begin position="251"/>
        <end position="273"/>
    </location>
</feature>
<evidence type="ECO:0000256" key="1">
    <source>
        <dbReference type="ARBA" id="ARBA00004141"/>
    </source>
</evidence>
<dbReference type="EMBL" id="JAUHHV010000009">
    <property type="protein sequence ID" value="KAK1413433.1"/>
    <property type="molecule type" value="Genomic_DNA"/>
</dbReference>
<dbReference type="Pfam" id="PF13962">
    <property type="entry name" value="PGG"/>
    <property type="match status" value="1"/>
</dbReference>
<comment type="subcellular location">
    <subcellularLocation>
        <location evidence="1">Membrane</location>
        <topology evidence="1">Multi-pass membrane protein</topology>
    </subcellularLocation>
</comment>
<evidence type="ECO:0000256" key="4">
    <source>
        <dbReference type="ARBA" id="ARBA00022989"/>
    </source>
</evidence>
<feature type="repeat" description="ANK" evidence="7">
    <location>
        <begin position="69"/>
        <end position="101"/>
    </location>
</feature>
<evidence type="ECO:0000259" key="10">
    <source>
        <dbReference type="Pfam" id="PF13962"/>
    </source>
</evidence>
<evidence type="ECO:0000256" key="8">
    <source>
        <dbReference type="SAM" id="MobiDB-lite"/>
    </source>
</evidence>
<gene>
    <name evidence="11" type="ORF">QVD17_35206</name>
</gene>
<proteinExistence type="predicted"/>